<dbReference type="Proteomes" id="UP000292082">
    <property type="component" value="Unassembled WGS sequence"/>
</dbReference>
<dbReference type="EMBL" id="ML145167">
    <property type="protein sequence ID" value="TBU55501.1"/>
    <property type="molecule type" value="Genomic_DNA"/>
</dbReference>
<reference evidence="2 3" key="1">
    <citation type="submission" date="2019-01" db="EMBL/GenBank/DDBJ databases">
        <title>Draft genome sequences of three monokaryotic isolates of the white-rot basidiomycete fungus Dichomitus squalens.</title>
        <authorList>
            <consortium name="DOE Joint Genome Institute"/>
            <person name="Lopez S.C."/>
            <person name="Andreopoulos B."/>
            <person name="Pangilinan J."/>
            <person name="Lipzen A."/>
            <person name="Riley R."/>
            <person name="Ahrendt S."/>
            <person name="Ng V."/>
            <person name="Barry K."/>
            <person name="Daum C."/>
            <person name="Grigoriev I.V."/>
            <person name="Hilden K.S."/>
            <person name="Makela M.R."/>
            <person name="de Vries R.P."/>
        </authorList>
    </citation>
    <scope>NUCLEOTIDE SEQUENCE [LARGE SCALE GENOMIC DNA]</scope>
    <source>
        <strain evidence="2 3">CBS 464.89</strain>
    </source>
</reference>
<sequence length="175" mass="19386">MLSWAPSIFVLSTCVRRRIRQNPGASTRAQTCLNGAVITSEQQRHDTTFRRACDALLANWTCSKSCWPGRPKSTVWSAANHHGVGESSIHRSVSRRSALGHAQCRHLDNPRFFLQVCGSDVTRQIRCSSNKYPAQRRDHVILCASAWFHTDGGPPSSAGSRRGLVGLPRRHVANT</sequence>
<accession>A0A4Q9PMN6</accession>
<organism evidence="2 3">
    <name type="scientific">Dichomitus squalens</name>
    <dbReference type="NCBI Taxonomy" id="114155"/>
    <lineage>
        <taxon>Eukaryota</taxon>
        <taxon>Fungi</taxon>
        <taxon>Dikarya</taxon>
        <taxon>Basidiomycota</taxon>
        <taxon>Agaricomycotina</taxon>
        <taxon>Agaricomycetes</taxon>
        <taxon>Polyporales</taxon>
        <taxon>Polyporaceae</taxon>
        <taxon>Dichomitus</taxon>
    </lineage>
</organism>
<feature type="region of interest" description="Disordered" evidence="1">
    <location>
        <begin position="152"/>
        <end position="175"/>
    </location>
</feature>
<gene>
    <name evidence="2" type="ORF">BD310DRAFT_681349</name>
</gene>
<proteinExistence type="predicted"/>
<protein>
    <submittedName>
        <fullName evidence="2">Uncharacterized protein</fullName>
    </submittedName>
</protein>
<name>A0A4Q9PMN6_9APHY</name>
<evidence type="ECO:0000313" key="3">
    <source>
        <dbReference type="Proteomes" id="UP000292082"/>
    </source>
</evidence>
<evidence type="ECO:0000256" key="1">
    <source>
        <dbReference type="SAM" id="MobiDB-lite"/>
    </source>
</evidence>
<keyword evidence="3" id="KW-1185">Reference proteome</keyword>
<dbReference type="AlphaFoldDB" id="A0A4Q9PMN6"/>
<feature type="compositionally biased region" description="Low complexity" evidence="1">
    <location>
        <begin position="152"/>
        <end position="163"/>
    </location>
</feature>
<evidence type="ECO:0000313" key="2">
    <source>
        <dbReference type="EMBL" id="TBU55501.1"/>
    </source>
</evidence>